<evidence type="ECO:0000313" key="3">
    <source>
        <dbReference type="EMBL" id="QJC21550.1"/>
    </source>
</evidence>
<evidence type="ECO:0000313" key="4">
    <source>
        <dbReference type="Proteomes" id="UP000502298"/>
    </source>
</evidence>
<dbReference type="KEGG" id="arca:HC352_02845"/>
<dbReference type="InterPro" id="IPR011335">
    <property type="entry name" value="Restrct_endonuc-II-like"/>
</dbReference>
<dbReference type="InterPro" id="IPR003509">
    <property type="entry name" value="UPF0102_YraN-like"/>
</dbReference>
<dbReference type="EMBL" id="CP050804">
    <property type="protein sequence ID" value="QJC21550.1"/>
    <property type="molecule type" value="Genomic_DNA"/>
</dbReference>
<proteinExistence type="inferred from homology"/>
<dbReference type="InterPro" id="IPR011856">
    <property type="entry name" value="tRNA_endonuc-like_dom_sf"/>
</dbReference>
<dbReference type="NCBIfam" id="NF009154">
    <property type="entry name" value="PRK12497.3-3"/>
    <property type="match status" value="1"/>
</dbReference>
<dbReference type="Proteomes" id="UP000502298">
    <property type="component" value="Chromosome"/>
</dbReference>
<dbReference type="AlphaFoldDB" id="A0A6H2EK23"/>
<comment type="similarity">
    <text evidence="1 2">Belongs to the UPF0102 family.</text>
</comment>
<dbReference type="PANTHER" id="PTHR34039">
    <property type="entry name" value="UPF0102 PROTEIN YRAN"/>
    <property type="match status" value="1"/>
</dbReference>
<evidence type="ECO:0000256" key="1">
    <source>
        <dbReference type="ARBA" id="ARBA00006738"/>
    </source>
</evidence>
<dbReference type="PANTHER" id="PTHR34039:SF1">
    <property type="entry name" value="UPF0102 PROTEIN YRAN"/>
    <property type="match status" value="1"/>
</dbReference>
<keyword evidence="4" id="KW-1185">Reference proteome</keyword>
<dbReference type="GO" id="GO:0003676">
    <property type="term" value="F:nucleic acid binding"/>
    <property type="evidence" value="ECO:0007669"/>
    <property type="project" value="InterPro"/>
</dbReference>
<dbReference type="HAMAP" id="MF_00048">
    <property type="entry name" value="UPF0102"/>
    <property type="match status" value="1"/>
</dbReference>
<dbReference type="SUPFAM" id="SSF52980">
    <property type="entry name" value="Restriction endonuclease-like"/>
    <property type="match status" value="1"/>
</dbReference>
<gene>
    <name evidence="3" type="ORF">HC352_02845</name>
</gene>
<dbReference type="Pfam" id="PF02021">
    <property type="entry name" value="UPF0102"/>
    <property type="match status" value="1"/>
</dbReference>
<name>A0A6H2EK23_9ACTO</name>
<sequence>MKTKQKTQALGIWGEETAARYLQSFGWTILDRNWRCSRGELDIVAFDPYRDALVAVEVKTRRSLRQGLPQEAVTPAKLERIRLAFRQWRSAQHRRATHIAIDVLALTVETYDNFRINHIRDAL</sequence>
<protein>
    <recommendedName>
        <fullName evidence="2">UPF0102 protein HC352_02845</fullName>
    </recommendedName>
</protein>
<reference evidence="3 4" key="1">
    <citation type="submission" date="2020-03" db="EMBL/GenBank/DDBJ databases">
        <title>Complete genome of Arcanobacterium buesumensis sp. nov. strain 2701.</title>
        <authorList>
            <person name="Borowiak M."/>
            <person name="Alssahen M."/>
            <person name="Laemmler C."/>
            <person name="Malorny B."/>
            <person name="Hassan A."/>
            <person name="Prenger-Berninghoff E."/>
            <person name="Ploetz M."/>
            <person name="Abdulmawjood A."/>
        </authorList>
    </citation>
    <scope>NUCLEOTIDE SEQUENCE [LARGE SCALE GENOMIC DNA]</scope>
    <source>
        <strain evidence="3 4">2701</strain>
    </source>
</reference>
<organism evidence="3 4">
    <name type="scientific">Arcanobacterium buesumense</name>
    <dbReference type="NCBI Taxonomy" id="2722751"/>
    <lineage>
        <taxon>Bacteria</taxon>
        <taxon>Bacillati</taxon>
        <taxon>Actinomycetota</taxon>
        <taxon>Actinomycetes</taxon>
        <taxon>Actinomycetales</taxon>
        <taxon>Actinomycetaceae</taxon>
        <taxon>Arcanobacterium</taxon>
    </lineage>
</organism>
<dbReference type="CDD" id="cd20736">
    <property type="entry name" value="PoNe_Nuclease"/>
    <property type="match status" value="1"/>
</dbReference>
<dbReference type="RefSeq" id="WP_168917490.1">
    <property type="nucleotide sequence ID" value="NZ_CP050804.1"/>
</dbReference>
<dbReference type="Gene3D" id="3.40.1350.10">
    <property type="match status" value="1"/>
</dbReference>
<accession>A0A6H2EK23</accession>
<evidence type="ECO:0000256" key="2">
    <source>
        <dbReference type="HAMAP-Rule" id="MF_00048"/>
    </source>
</evidence>